<accession>A0A437RAZ3</accession>
<keyword evidence="2" id="KW-0378">Hydrolase</keyword>
<comment type="caution">
    <text evidence="2">The sequence shown here is derived from an EMBL/GenBank/DDBJ whole genome shotgun (WGS) entry which is preliminary data.</text>
</comment>
<dbReference type="EMBL" id="SACR01000006">
    <property type="protein sequence ID" value="RVU43968.1"/>
    <property type="molecule type" value="Genomic_DNA"/>
</dbReference>
<dbReference type="Proteomes" id="UP000285575">
    <property type="component" value="Unassembled WGS sequence"/>
</dbReference>
<evidence type="ECO:0000256" key="1">
    <source>
        <dbReference type="SAM" id="MobiDB-lite"/>
    </source>
</evidence>
<dbReference type="InterPro" id="IPR023296">
    <property type="entry name" value="Glyco_hydro_beta-prop_sf"/>
</dbReference>
<evidence type="ECO:0000313" key="3">
    <source>
        <dbReference type="Proteomes" id="UP000285575"/>
    </source>
</evidence>
<dbReference type="GO" id="GO:0016787">
    <property type="term" value="F:hydrolase activity"/>
    <property type="evidence" value="ECO:0007669"/>
    <property type="project" value="UniProtKB-KW"/>
</dbReference>
<keyword evidence="3" id="KW-1185">Reference proteome</keyword>
<sequence>MLGPAAAQAAEAAQPAPRPLYRDPLHDGAADAALVYNRGTQRWEMFTTNRRATLRLPDAKDVRWVHGTRIGIAATDDGQHWRSVGLAQFPPECSGPTDWAPEIVEHEGTYHLWLTVVPGDPDTHTRWQGTRHLQHLTSTDLRTWRCEERLELGSPRAIDAAVVRLPPALGGGWRLWFKDEAQGSRLFQADSPNLRRWTVRGPVTTQAGEGAKVFFFAGRWWLVADLWRGLLVMRSDDAATWQEQPTRLLAEPGRHATDRAKGQHPDVVVRGDRAFLFYFVHQGGEPEAQADERFHQRSVIQVAELQLQDGWLVVDRDAPPPDLRGLFGAGQAPR</sequence>
<name>A0A437RAZ3_9BURK</name>
<organism evidence="2 3">
    <name type="scientific">Rubrivivax rivuli</name>
    <dbReference type="NCBI Taxonomy" id="1862385"/>
    <lineage>
        <taxon>Bacteria</taxon>
        <taxon>Pseudomonadati</taxon>
        <taxon>Pseudomonadota</taxon>
        <taxon>Betaproteobacteria</taxon>
        <taxon>Burkholderiales</taxon>
        <taxon>Sphaerotilaceae</taxon>
        <taxon>Rubrivivax</taxon>
    </lineage>
</organism>
<gene>
    <name evidence="2" type="ORF">EOE66_19875</name>
</gene>
<dbReference type="CDD" id="cd08984">
    <property type="entry name" value="GH43-like"/>
    <property type="match status" value="1"/>
</dbReference>
<dbReference type="SUPFAM" id="SSF75005">
    <property type="entry name" value="Arabinanase/levansucrase/invertase"/>
    <property type="match status" value="1"/>
</dbReference>
<protein>
    <submittedName>
        <fullName evidence="2">Glycoside hydrolase family 43</fullName>
    </submittedName>
</protein>
<dbReference type="Gene3D" id="2.115.10.20">
    <property type="entry name" value="Glycosyl hydrolase domain, family 43"/>
    <property type="match status" value="2"/>
</dbReference>
<reference evidence="2 3" key="1">
    <citation type="submission" date="2019-01" db="EMBL/GenBank/DDBJ databases">
        <authorList>
            <person name="Chen W.-M."/>
        </authorList>
    </citation>
    <scope>NUCLEOTIDE SEQUENCE [LARGE SCALE GENOMIC DNA]</scope>
    <source>
        <strain evidence="2 3">KYPY4</strain>
    </source>
</reference>
<dbReference type="AlphaFoldDB" id="A0A437RAZ3"/>
<feature type="region of interest" description="Disordered" evidence="1">
    <location>
        <begin position="1"/>
        <end position="24"/>
    </location>
</feature>
<proteinExistence type="predicted"/>
<dbReference type="OrthoDB" id="9801455at2"/>
<feature type="compositionally biased region" description="Low complexity" evidence="1">
    <location>
        <begin position="1"/>
        <end position="15"/>
    </location>
</feature>
<evidence type="ECO:0000313" key="2">
    <source>
        <dbReference type="EMBL" id="RVU43968.1"/>
    </source>
</evidence>